<evidence type="ECO:0008006" key="4">
    <source>
        <dbReference type="Google" id="ProtNLM"/>
    </source>
</evidence>
<comment type="caution">
    <text evidence="2">The sequence shown here is derived from an EMBL/GenBank/DDBJ whole genome shotgun (WGS) entry which is preliminary data.</text>
</comment>
<reference evidence="2 3" key="1">
    <citation type="submission" date="2023-07" db="EMBL/GenBank/DDBJ databases">
        <title>Sorghum-associated microbial communities from plants grown in Nebraska, USA.</title>
        <authorList>
            <person name="Schachtman D."/>
        </authorList>
    </citation>
    <scope>NUCLEOTIDE SEQUENCE [LARGE SCALE GENOMIC DNA]</scope>
    <source>
        <strain evidence="2 3">BE124</strain>
    </source>
</reference>
<gene>
    <name evidence="2" type="ORF">J2W95_000554</name>
</gene>
<feature type="chain" id="PRO_5047100619" description="GLPGLI family protein" evidence="1">
    <location>
        <begin position="19"/>
        <end position="182"/>
    </location>
</feature>
<sequence length="182" mass="21785">MRKLIIISALALSFQIQAQIYYPPPTKFTQTQIDMMSDSYLNGLRKAYPDYIIQRSSYYKDKSKHYTRRPAKTVNWQQMSEVEMYRKITEENSKKASTKKATTKKTQTKTINKTYKSKTNPTKEKQDSIASSKAHERWLKEQYEEEKIERPTWYWELTPSDKKKFDAGDFDNMDYFKKHDNE</sequence>
<organism evidence="2 3">
    <name type="scientific">Flavobacterium granuli</name>
    <dbReference type="NCBI Taxonomy" id="280093"/>
    <lineage>
        <taxon>Bacteria</taxon>
        <taxon>Pseudomonadati</taxon>
        <taxon>Bacteroidota</taxon>
        <taxon>Flavobacteriia</taxon>
        <taxon>Flavobacteriales</taxon>
        <taxon>Flavobacteriaceae</taxon>
        <taxon>Flavobacterium</taxon>
    </lineage>
</organism>
<protein>
    <recommendedName>
        <fullName evidence="4">GLPGLI family protein</fullName>
    </recommendedName>
</protein>
<evidence type="ECO:0000256" key="1">
    <source>
        <dbReference type="SAM" id="SignalP"/>
    </source>
</evidence>
<keyword evidence="3" id="KW-1185">Reference proteome</keyword>
<feature type="signal peptide" evidence="1">
    <location>
        <begin position="1"/>
        <end position="18"/>
    </location>
</feature>
<dbReference type="RefSeq" id="WP_310003699.1">
    <property type="nucleotide sequence ID" value="NZ_JAVDTX010000001.1"/>
</dbReference>
<keyword evidence="1" id="KW-0732">Signal</keyword>
<name>A0ABU1S152_9FLAO</name>
<accession>A0ABU1S152</accession>
<dbReference type="Proteomes" id="UP001261871">
    <property type="component" value="Unassembled WGS sequence"/>
</dbReference>
<dbReference type="EMBL" id="JAVDTX010000001">
    <property type="protein sequence ID" value="MDR6843874.1"/>
    <property type="molecule type" value="Genomic_DNA"/>
</dbReference>
<proteinExistence type="predicted"/>
<evidence type="ECO:0000313" key="3">
    <source>
        <dbReference type="Proteomes" id="UP001261871"/>
    </source>
</evidence>
<evidence type="ECO:0000313" key="2">
    <source>
        <dbReference type="EMBL" id="MDR6843874.1"/>
    </source>
</evidence>